<keyword evidence="2" id="KW-1185">Reference proteome</keyword>
<organism evidence="1 2">
    <name type="scientific">Haemaphysalis longicornis</name>
    <name type="common">Bush tick</name>
    <dbReference type="NCBI Taxonomy" id="44386"/>
    <lineage>
        <taxon>Eukaryota</taxon>
        <taxon>Metazoa</taxon>
        <taxon>Ecdysozoa</taxon>
        <taxon>Arthropoda</taxon>
        <taxon>Chelicerata</taxon>
        <taxon>Arachnida</taxon>
        <taxon>Acari</taxon>
        <taxon>Parasitiformes</taxon>
        <taxon>Ixodida</taxon>
        <taxon>Ixodoidea</taxon>
        <taxon>Ixodidae</taxon>
        <taxon>Haemaphysalinae</taxon>
        <taxon>Haemaphysalis</taxon>
    </lineage>
</organism>
<dbReference type="AlphaFoldDB" id="A0A9J6GPH6"/>
<reference evidence="1 2" key="1">
    <citation type="journal article" date="2020" name="Cell">
        <title>Large-Scale Comparative Analyses of Tick Genomes Elucidate Their Genetic Diversity and Vector Capacities.</title>
        <authorList>
            <consortium name="Tick Genome and Microbiome Consortium (TIGMIC)"/>
            <person name="Jia N."/>
            <person name="Wang J."/>
            <person name="Shi W."/>
            <person name="Du L."/>
            <person name="Sun Y."/>
            <person name="Zhan W."/>
            <person name="Jiang J.F."/>
            <person name="Wang Q."/>
            <person name="Zhang B."/>
            <person name="Ji P."/>
            <person name="Bell-Sakyi L."/>
            <person name="Cui X.M."/>
            <person name="Yuan T.T."/>
            <person name="Jiang B.G."/>
            <person name="Yang W.F."/>
            <person name="Lam T.T."/>
            <person name="Chang Q.C."/>
            <person name="Ding S.J."/>
            <person name="Wang X.J."/>
            <person name="Zhu J.G."/>
            <person name="Ruan X.D."/>
            <person name="Zhao L."/>
            <person name="Wei J.T."/>
            <person name="Ye R.Z."/>
            <person name="Que T.C."/>
            <person name="Du C.H."/>
            <person name="Zhou Y.H."/>
            <person name="Cheng J.X."/>
            <person name="Dai P.F."/>
            <person name="Guo W.B."/>
            <person name="Han X.H."/>
            <person name="Huang E.J."/>
            <person name="Li L.F."/>
            <person name="Wei W."/>
            <person name="Gao Y.C."/>
            <person name="Liu J.Z."/>
            <person name="Shao H.Z."/>
            <person name="Wang X."/>
            <person name="Wang C.C."/>
            <person name="Yang T.C."/>
            <person name="Huo Q.B."/>
            <person name="Li W."/>
            <person name="Chen H.Y."/>
            <person name="Chen S.E."/>
            <person name="Zhou L.G."/>
            <person name="Ni X.B."/>
            <person name="Tian J.H."/>
            <person name="Sheng Y."/>
            <person name="Liu T."/>
            <person name="Pan Y.S."/>
            <person name="Xia L.Y."/>
            <person name="Li J."/>
            <person name="Zhao F."/>
            <person name="Cao W.C."/>
        </authorList>
    </citation>
    <scope>NUCLEOTIDE SEQUENCE [LARGE SCALE GENOMIC DNA]</scope>
    <source>
        <strain evidence="1">HaeL-2018</strain>
    </source>
</reference>
<protein>
    <submittedName>
        <fullName evidence="1">Uncharacterized protein</fullName>
    </submittedName>
</protein>
<dbReference type="VEuPathDB" id="VectorBase:HLOH_061824"/>
<comment type="caution">
    <text evidence="1">The sequence shown here is derived from an EMBL/GenBank/DDBJ whole genome shotgun (WGS) entry which is preliminary data.</text>
</comment>
<dbReference type="InterPro" id="IPR011333">
    <property type="entry name" value="SKP1/BTB/POZ_sf"/>
</dbReference>
<dbReference type="Proteomes" id="UP000821853">
    <property type="component" value="Chromosome 5"/>
</dbReference>
<sequence length="198" mass="23256">MEKELRRELKKRKNFIDFFSTQFDAMAKRSVKTDKENAALKKENLHLAAEWKRLNEVVMSSEQRTTSLEQYSRSRTIEITGLPAVDRENLPAMLRMLGDAIDERISETDVNVCHRAPRTDQGYCYKRSIVISDIREALFIKQCARKYLMEDLLKLAEEFIKRNVNPENLIEYMELHLEAREPEFDSVVLTTLKSTEHI</sequence>
<accession>A0A9J6GPH6</accession>
<dbReference type="EMBL" id="JABSTR010000007">
    <property type="protein sequence ID" value="KAH9376060.1"/>
    <property type="molecule type" value="Genomic_DNA"/>
</dbReference>
<evidence type="ECO:0000313" key="2">
    <source>
        <dbReference type="Proteomes" id="UP000821853"/>
    </source>
</evidence>
<evidence type="ECO:0000313" key="1">
    <source>
        <dbReference type="EMBL" id="KAH9376060.1"/>
    </source>
</evidence>
<dbReference type="Gene3D" id="3.30.710.10">
    <property type="entry name" value="Potassium Channel Kv1.1, Chain A"/>
    <property type="match status" value="1"/>
</dbReference>
<name>A0A9J6GPH6_HAELO</name>
<proteinExistence type="predicted"/>
<gene>
    <name evidence="1" type="ORF">HPB48_015063</name>
</gene>